<accession>A0A6J5NK46</accession>
<proteinExistence type="predicted"/>
<gene>
    <name evidence="1" type="ORF">UFOVP708_50</name>
</gene>
<evidence type="ECO:0000313" key="1">
    <source>
        <dbReference type="EMBL" id="CAB4159092.1"/>
    </source>
</evidence>
<dbReference type="EMBL" id="LR796683">
    <property type="protein sequence ID" value="CAB4159092.1"/>
    <property type="molecule type" value="Genomic_DNA"/>
</dbReference>
<protein>
    <submittedName>
        <fullName evidence="1">AAA domain containing protein</fullName>
    </submittedName>
</protein>
<sequence>MSFKPMNTADATTAFRKTLLFAQPGWGKTTQAKHFKAHYGKGFIISGESGLSSIRSAGIDYLPFTSFDGPVDPANGVWSFLAICRAMQTPEFKAAGYKWIMLDSLTELGDVIMTWASAKAERDAAEAGKKVNGFAKYGDYGDKMIGACKWVRDLPYHVIIASLAAETENEDTGVKSIEPLVHGSKAKVQIPGIFDNVFGGVIQTTKATKEAPAETKRFIVTGNYGGFKAKVRDESGAAALVEETGNVCDVLRKIEAAEAAAIASSGVKK</sequence>
<dbReference type="Pfam" id="PF13479">
    <property type="entry name" value="AAA_24"/>
    <property type="match status" value="1"/>
</dbReference>
<name>A0A6J5NK46_9CAUD</name>
<reference evidence="1" key="1">
    <citation type="submission" date="2020-04" db="EMBL/GenBank/DDBJ databases">
        <authorList>
            <person name="Chiriac C."/>
            <person name="Salcher M."/>
            <person name="Ghai R."/>
            <person name="Kavagutti S V."/>
        </authorList>
    </citation>
    <scope>NUCLEOTIDE SEQUENCE</scope>
</reference>
<organism evidence="1">
    <name type="scientific">uncultured Caudovirales phage</name>
    <dbReference type="NCBI Taxonomy" id="2100421"/>
    <lineage>
        <taxon>Viruses</taxon>
        <taxon>Duplodnaviria</taxon>
        <taxon>Heunggongvirae</taxon>
        <taxon>Uroviricota</taxon>
        <taxon>Caudoviricetes</taxon>
        <taxon>Peduoviridae</taxon>
        <taxon>Maltschvirus</taxon>
        <taxon>Maltschvirus maltsch</taxon>
    </lineage>
</organism>